<dbReference type="EMBL" id="MU274945">
    <property type="protein sequence ID" value="KAI0084261.1"/>
    <property type="molecule type" value="Genomic_DNA"/>
</dbReference>
<organism evidence="1 2">
    <name type="scientific">Irpex rosettiformis</name>
    <dbReference type="NCBI Taxonomy" id="378272"/>
    <lineage>
        <taxon>Eukaryota</taxon>
        <taxon>Fungi</taxon>
        <taxon>Dikarya</taxon>
        <taxon>Basidiomycota</taxon>
        <taxon>Agaricomycotina</taxon>
        <taxon>Agaricomycetes</taxon>
        <taxon>Polyporales</taxon>
        <taxon>Irpicaceae</taxon>
        <taxon>Irpex</taxon>
    </lineage>
</organism>
<protein>
    <submittedName>
        <fullName evidence="1">Uncharacterized protein</fullName>
    </submittedName>
</protein>
<gene>
    <name evidence="1" type="ORF">BDY19DRAFT_973227</name>
</gene>
<proteinExistence type="predicted"/>
<comment type="caution">
    <text evidence="1">The sequence shown here is derived from an EMBL/GenBank/DDBJ whole genome shotgun (WGS) entry which is preliminary data.</text>
</comment>
<accession>A0ACB8TQE5</accession>
<evidence type="ECO:0000313" key="2">
    <source>
        <dbReference type="Proteomes" id="UP001055072"/>
    </source>
</evidence>
<keyword evidence="2" id="KW-1185">Reference proteome</keyword>
<name>A0ACB8TQE5_9APHY</name>
<reference evidence="1" key="1">
    <citation type="journal article" date="2021" name="Environ. Microbiol.">
        <title>Gene family expansions and transcriptome signatures uncover fungal adaptations to wood decay.</title>
        <authorList>
            <person name="Hage H."/>
            <person name="Miyauchi S."/>
            <person name="Viragh M."/>
            <person name="Drula E."/>
            <person name="Min B."/>
            <person name="Chaduli D."/>
            <person name="Navarro D."/>
            <person name="Favel A."/>
            <person name="Norest M."/>
            <person name="Lesage-Meessen L."/>
            <person name="Balint B."/>
            <person name="Merenyi Z."/>
            <person name="de Eugenio L."/>
            <person name="Morin E."/>
            <person name="Martinez A.T."/>
            <person name="Baldrian P."/>
            <person name="Stursova M."/>
            <person name="Martinez M.J."/>
            <person name="Novotny C."/>
            <person name="Magnuson J.K."/>
            <person name="Spatafora J.W."/>
            <person name="Maurice S."/>
            <person name="Pangilinan J."/>
            <person name="Andreopoulos W."/>
            <person name="LaButti K."/>
            <person name="Hundley H."/>
            <person name="Na H."/>
            <person name="Kuo A."/>
            <person name="Barry K."/>
            <person name="Lipzen A."/>
            <person name="Henrissat B."/>
            <person name="Riley R."/>
            <person name="Ahrendt S."/>
            <person name="Nagy L.G."/>
            <person name="Grigoriev I.V."/>
            <person name="Martin F."/>
            <person name="Rosso M.N."/>
        </authorList>
    </citation>
    <scope>NUCLEOTIDE SEQUENCE</scope>
    <source>
        <strain evidence="1">CBS 384.51</strain>
    </source>
</reference>
<evidence type="ECO:0000313" key="1">
    <source>
        <dbReference type="EMBL" id="KAI0084261.1"/>
    </source>
</evidence>
<sequence length="111" mass="12200">MAHAPTALYSFLPLSSLVFVFGRSQPTAHTYGNIPHPVHLVLPVDACSLLLRPPTTDAHRMSQYSHSIIQITRYCGRTSTSFERCSRGQPLGSGVYCCACDESLLDMSAER</sequence>
<dbReference type="Proteomes" id="UP001055072">
    <property type="component" value="Unassembled WGS sequence"/>
</dbReference>